<evidence type="ECO:0000313" key="11">
    <source>
        <dbReference type="Proteomes" id="UP000188946"/>
    </source>
</evidence>
<dbReference type="Proteomes" id="UP000188600">
    <property type="component" value="Unassembled WGS sequence"/>
</dbReference>
<dbReference type="Pfam" id="PF01183">
    <property type="entry name" value="Glyco_hydro_25"/>
    <property type="match status" value="1"/>
</dbReference>
<dbReference type="Proteomes" id="UP000188946">
    <property type="component" value="Unassembled WGS sequence"/>
</dbReference>
<dbReference type="SUPFAM" id="SSF51445">
    <property type="entry name" value="(Trans)glycosidases"/>
    <property type="match status" value="1"/>
</dbReference>
<dbReference type="GO" id="GO:0016052">
    <property type="term" value="P:carbohydrate catabolic process"/>
    <property type="evidence" value="ECO:0007669"/>
    <property type="project" value="TreeGrafter"/>
</dbReference>
<feature type="domain" description="DUF5648" evidence="7">
    <location>
        <begin position="232"/>
        <end position="357"/>
    </location>
</feature>
<keyword evidence="3 4" id="KW-0326">Glycosidase</keyword>
<proteinExistence type="inferred from homology"/>
<dbReference type="Pfam" id="PF18885">
    <property type="entry name" value="DUF5648"/>
    <property type="match status" value="1"/>
</dbReference>
<dbReference type="PANTHER" id="PTHR34135:SF2">
    <property type="entry name" value="LYSOZYME"/>
    <property type="match status" value="1"/>
</dbReference>
<evidence type="ECO:0000256" key="3">
    <source>
        <dbReference type="ARBA" id="ARBA00023295"/>
    </source>
</evidence>
<comment type="catalytic activity">
    <reaction evidence="4">
        <text>Hydrolysis of (1-&gt;4)-beta-linkages between N-acetylmuramic acid and N-acetyl-D-glucosamine residues in a peptidoglycan and between N-acetyl-D-glucosamine residues in chitodextrins.</text>
        <dbReference type="EC" id="3.2.1.17"/>
    </reaction>
</comment>
<feature type="chain" id="PRO_5044296623" description="Lysozyme" evidence="6">
    <location>
        <begin position="32"/>
        <end position="897"/>
    </location>
</feature>
<dbReference type="InterPro" id="IPR043708">
    <property type="entry name" value="DUF5648"/>
</dbReference>
<evidence type="ECO:0000256" key="1">
    <source>
        <dbReference type="ARBA" id="ARBA00010646"/>
    </source>
</evidence>
<feature type="region of interest" description="Disordered" evidence="5">
    <location>
        <begin position="146"/>
        <end position="222"/>
    </location>
</feature>
<dbReference type="EMBL" id="MSPR01000003">
    <property type="protein sequence ID" value="ONK30653.1"/>
    <property type="molecule type" value="Genomic_DNA"/>
</dbReference>
<dbReference type="InterPro" id="IPR017853">
    <property type="entry name" value="GH"/>
</dbReference>
<evidence type="ECO:0000256" key="6">
    <source>
        <dbReference type="SAM" id="SignalP"/>
    </source>
</evidence>
<name>A0AB36JSL7_9STRE</name>
<dbReference type="Gene3D" id="2.60.40.3760">
    <property type="match status" value="3"/>
</dbReference>
<evidence type="ECO:0000259" key="7">
    <source>
        <dbReference type="Pfam" id="PF18885"/>
    </source>
</evidence>
<dbReference type="GO" id="GO:0009253">
    <property type="term" value="P:peptidoglycan catabolic process"/>
    <property type="evidence" value="ECO:0007669"/>
    <property type="project" value="InterPro"/>
</dbReference>
<dbReference type="PROSITE" id="PS51904">
    <property type="entry name" value="GLYCOSYL_HYDROL_F25_2"/>
    <property type="match status" value="1"/>
</dbReference>
<evidence type="ECO:0000313" key="9">
    <source>
        <dbReference type="EMBL" id="ONK30653.1"/>
    </source>
</evidence>
<dbReference type="PROSITE" id="PS00953">
    <property type="entry name" value="GLYCOSYL_HYDROL_F25_1"/>
    <property type="match status" value="1"/>
</dbReference>
<dbReference type="PANTHER" id="PTHR34135">
    <property type="entry name" value="LYSOZYME"/>
    <property type="match status" value="1"/>
</dbReference>
<organism evidence="8 10">
    <name type="scientific">Streptococcus azizii</name>
    <dbReference type="NCBI Taxonomy" id="1579424"/>
    <lineage>
        <taxon>Bacteria</taxon>
        <taxon>Bacillati</taxon>
        <taxon>Bacillota</taxon>
        <taxon>Bacilli</taxon>
        <taxon>Lactobacillales</taxon>
        <taxon>Streptococcaceae</taxon>
        <taxon>Streptococcus</taxon>
    </lineage>
</organism>
<dbReference type="InterPro" id="IPR013688">
    <property type="entry name" value="GBS_Bsp-like"/>
</dbReference>
<sequence>MQDWIGEKMKIKSLVYLSGVLCCCWASPVLADQIVAEVKPLTVVDGFTELGKLQVLEKEGTVRAILSPLPDGYVDITASLWTKEDKSDSVKLPAFEKNSDGDYELLLPRDSFPVAAQDFYLQVQVVNQAGQTETLTPYVFQWSHTPDSSSTSPSLDANSESSHADSSISSSSQANPSTVDSGLSSSTSQTTSPSSTAPSSSTQTGSAFRRASSAPKNQPKVKDEVANAVTSVYRLYHPGLQVHLYTKDLNEYKVLGTRGWIQEGEAWKIATQQGDPVYRLYHPGLRIHLYTKDTNEYKVLGTRGWIQEGEAYRSYGNLPIYRLYHPGVRRHLYTKDVNEYKVLGTRGWIQEGVAFYGLGENSAPVAPTPPPPPSVPLVGNLTLTPATNGTFDVTVTNVPASSQIKGIQVAVWSDKYGQDDLKWYPLVRQSNGSYRLTVDNKNHKNDTGDYHVHLYYQLANGEAAGIAMGKTNLPHIRLSGTIAIQNQNNRIGTFDVVVSNVASPDGVDAVLVPVWSNKNGQDDLRWYTATKQANGTYKVQVSASNHGYDVGLYQVHLYIKQKNGQTVGVTSSQTEVTITDTTPRAKIRIENINNTYGLFDVIVSDIFAPQGVESVKIPVWGSTKDQNDLQWYEAVKQPDGTYRVTVRLSHHQYETGIYNAHLYMVSGKQQYGLGGTTAKVYYTRKADKAFVDVSSHNGALSVADYRTLLEKGISGVVVKLTEGTSYQNPYAQSQIKNAQAAGLKVSVYHYSHFTDRQSAQAEARYFINFAQTLGLAKNTVMVNDIEEHKTRKNINANMKDWEAEMRRLGYNNLVHYTGASWIDVNTLGYAGPIQTGQFGIGNFWVAQYPYQTMSFDQAKAMGLHAGAAAWQYTSTAQLLPGRPAFDVNIDYTGRFTD</sequence>
<dbReference type="InterPro" id="IPR018077">
    <property type="entry name" value="Glyco_hydro_fam25_subgr"/>
</dbReference>
<dbReference type="SMART" id="SM00641">
    <property type="entry name" value="Glyco_25"/>
    <property type="match status" value="1"/>
</dbReference>
<keyword evidence="11" id="KW-1185">Reference proteome</keyword>
<feature type="signal peptide" evidence="6">
    <location>
        <begin position="1"/>
        <end position="31"/>
    </location>
</feature>
<comment type="caution">
    <text evidence="8">The sequence shown here is derived from an EMBL/GenBank/DDBJ whole genome shotgun (WGS) entry which is preliminary data.</text>
</comment>
<keyword evidence="2 4" id="KW-0378">Hydrolase</keyword>
<protein>
    <recommendedName>
        <fullName evidence="4">Lysozyme</fullName>
        <ecNumber evidence="4">3.2.1.17</ecNumber>
    </recommendedName>
</protein>
<evidence type="ECO:0000313" key="10">
    <source>
        <dbReference type="Proteomes" id="UP000188600"/>
    </source>
</evidence>
<dbReference type="InterPro" id="IPR002053">
    <property type="entry name" value="Glyco_hydro_25"/>
</dbReference>
<dbReference type="EMBL" id="MSPT01000002">
    <property type="protein sequence ID" value="ONK29170.1"/>
    <property type="molecule type" value="Genomic_DNA"/>
</dbReference>
<dbReference type="GO" id="GO:0003796">
    <property type="term" value="F:lysozyme activity"/>
    <property type="evidence" value="ECO:0007669"/>
    <property type="project" value="UniProtKB-EC"/>
</dbReference>
<dbReference type="CDD" id="cd06522">
    <property type="entry name" value="GH25_AtlA-like"/>
    <property type="match status" value="1"/>
</dbReference>
<evidence type="ECO:0000313" key="8">
    <source>
        <dbReference type="EMBL" id="ONK29170.1"/>
    </source>
</evidence>
<dbReference type="Pfam" id="PF08481">
    <property type="entry name" value="GBS_Bsp-like"/>
    <property type="match status" value="3"/>
</dbReference>
<reference evidence="10 11" key="1">
    <citation type="submission" date="2016-12" db="EMBL/GenBank/DDBJ databases">
        <authorList>
            <person name="Gulvik C.A."/>
        </authorList>
    </citation>
    <scope>NUCLEOTIDE SEQUENCE [LARGE SCALE GENOMIC DNA]</scope>
    <source>
        <strain evidence="9 11">12-5202</strain>
        <strain evidence="8 10">12-5291</strain>
    </source>
</reference>
<dbReference type="AlphaFoldDB" id="A0AB36JSL7"/>
<dbReference type="InterPro" id="IPR008270">
    <property type="entry name" value="Glyco_hydro_25_AS"/>
</dbReference>
<feature type="compositionally biased region" description="Low complexity" evidence="5">
    <location>
        <begin position="146"/>
        <end position="172"/>
    </location>
</feature>
<evidence type="ECO:0000256" key="5">
    <source>
        <dbReference type="SAM" id="MobiDB-lite"/>
    </source>
</evidence>
<feature type="compositionally biased region" description="Low complexity" evidence="5">
    <location>
        <begin position="181"/>
        <end position="207"/>
    </location>
</feature>
<comment type="similarity">
    <text evidence="1 4">Belongs to the glycosyl hydrolase 25 family.</text>
</comment>
<accession>A0AB36JSL7</accession>
<evidence type="ECO:0000256" key="2">
    <source>
        <dbReference type="ARBA" id="ARBA00022801"/>
    </source>
</evidence>
<gene>
    <name evidence="9" type="ORF">BVE84_02695</name>
    <name evidence="8" type="ORF">BVE86_01385</name>
</gene>
<dbReference type="Gene3D" id="3.20.20.80">
    <property type="entry name" value="Glycosidases"/>
    <property type="match status" value="1"/>
</dbReference>
<dbReference type="EC" id="3.2.1.17" evidence="4"/>
<dbReference type="GO" id="GO:0016998">
    <property type="term" value="P:cell wall macromolecule catabolic process"/>
    <property type="evidence" value="ECO:0007669"/>
    <property type="project" value="InterPro"/>
</dbReference>
<keyword evidence="6" id="KW-0732">Signal</keyword>
<evidence type="ECO:0000256" key="4">
    <source>
        <dbReference type="RuleBase" id="RU361176"/>
    </source>
</evidence>